<organism evidence="2 3">
    <name type="scientific">Paractinoplanes bogorensis</name>
    <dbReference type="NCBI Taxonomy" id="1610840"/>
    <lineage>
        <taxon>Bacteria</taxon>
        <taxon>Bacillati</taxon>
        <taxon>Actinomycetota</taxon>
        <taxon>Actinomycetes</taxon>
        <taxon>Micromonosporales</taxon>
        <taxon>Micromonosporaceae</taxon>
        <taxon>Paractinoplanes</taxon>
    </lineage>
</organism>
<dbReference type="Proteomes" id="UP001519654">
    <property type="component" value="Unassembled WGS sequence"/>
</dbReference>
<dbReference type="InterPro" id="IPR050471">
    <property type="entry name" value="AB_hydrolase"/>
</dbReference>
<sequence length="266" mass="27773">MATTVSADGTPIAYEVHGPADAPAVIYVNGATGYRALHNPSPRIAELTGLRLVAYDRRGRGESGDAPAYSPEREIEDIAALIVALGGRVAAIAGESSGAILALEATRAGVAAGCVIAYEPPFIIDDSRPPLPADYVERLETLDAPGAHRYFATAAIGLPAEFADSIVNAPIWPLLEPVAPTIAYDGRICRDYMTGSAGPLARFAEIAVPVLAAAGDHTAPFLIAGARALADRVPRGEFALIPGATHQTDPELVSRPFAEFIQRAAR</sequence>
<protein>
    <submittedName>
        <fullName evidence="2">Alpha/beta hydrolase</fullName>
    </submittedName>
</protein>
<dbReference type="Pfam" id="PF12697">
    <property type="entry name" value="Abhydrolase_6"/>
    <property type="match status" value="1"/>
</dbReference>
<dbReference type="EMBL" id="JAHKKG010000034">
    <property type="protein sequence ID" value="MBU2671057.1"/>
    <property type="molecule type" value="Genomic_DNA"/>
</dbReference>
<dbReference type="GO" id="GO:0016787">
    <property type="term" value="F:hydrolase activity"/>
    <property type="evidence" value="ECO:0007669"/>
    <property type="project" value="UniProtKB-KW"/>
</dbReference>
<evidence type="ECO:0000259" key="1">
    <source>
        <dbReference type="Pfam" id="PF12697"/>
    </source>
</evidence>
<proteinExistence type="predicted"/>
<dbReference type="InterPro" id="IPR000073">
    <property type="entry name" value="AB_hydrolase_1"/>
</dbReference>
<accession>A0ABS5Z607</accession>
<dbReference type="PANTHER" id="PTHR43433">
    <property type="entry name" value="HYDROLASE, ALPHA/BETA FOLD FAMILY PROTEIN"/>
    <property type="match status" value="1"/>
</dbReference>
<keyword evidence="3" id="KW-1185">Reference proteome</keyword>
<reference evidence="2 3" key="1">
    <citation type="submission" date="2021-06" db="EMBL/GenBank/DDBJ databases">
        <title>Actinoplanes lichenicola sp. nov., and Actinoplanes ovalisporus sp. nov., isolated from lichen in Thailand.</title>
        <authorList>
            <person name="Saeng-In P."/>
            <person name="Kanchanasin P."/>
            <person name="Yuki M."/>
            <person name="Kudo T."/>
            <person name="Ohkuma M."/>
            <person name="Phongsopitanun W."/>
            <person name="Tanasupawat S."/>
        </authorList>
    </citation>
    <scope>NUCLEOTIDE SEQUENCE [LARGE SCALE GENOMIC DNA]</scope>
    <source>
        <strain evidence="2 3">NBRC 110975</strain>
    </source>
</reference>
<feature type="domain" description="AB hydrolase-1" evidence="1">
    <location>
        <begin position="26"/>
        <end position="262"/>
    </location>
</feature>
<dbReference type="SUPFAM" id="SSF53474">
    <property type="entry name" value="alpha/beta-Hydrolases"/>
    <property type="match status" value="1"/>
</dbReference>
<evidence type="ECO:0000313" key="3">
    <source>
        <dbReference type="Proteomes" id="UP001519654"/>
    </source>
</evidence>
<comment type="caution">
    <text evidence="2">The sequence shown here is derived from an EMBL/GenBank/DDBJ whole genome shotgun (WGS) entry which is preliminary data.</text>
</comment>
<evidence type="ECO:0000313" key="2">
    <source>
        <dbReference type="EMBL" id="MBU2671057.1"/>
    </source>
</evidence>
<dbReference type="Gene3D" id="3.40.50.1820">
    <property type="entry name" value="alpha/beta hydrolase"/>
    <property type="match status" value="1"/>
</dbReference>
<gene>
    <name evidence="2" type="ORF">KOI35_46930</name>
</gene>
<dbReference type="PANTHER" id="PTHR43433:SF10">
    <property type="entry name" value="AB HYDROLASE-1 DOMAIN-CONTAINING PROTEIN"/>
    <property type="match status" value="1"/>
</dbReference>
<keyword evidence="2" id="KW-0378">Hydrolase</keyword>
<dbReference type="InterPro" id="IPR029058">
    <property type="entry name" value="AB_hydrolase_fold"/>
</dbReference>
<dbReference type="RefSeq" id="WP_215796316.1">
    <property type="nucleotide sequence ID" value="NZ_JAHKKG010000034.1"/>
</dbReference>
<name>A0ABS5Z607_9ACTN</name>